<reference evidence="2" key="1">
    <citation type="journal article" date="2020" name="bioRxiv">
        <title>Chromosome-level reference genome of the European wasp spider Argiope bruennichi: a resource for studies on range expansion and evolutionary adaptation.</title>
        <authorList>
            <person name="Sheffer M.M."/>
            <person name="Hoppe A."/>
            <person name="Krehenwinkel H."/>
            <person name="Uhl G."/>
            <person name="Kuss A.W."/>
            <person name="Jensen L."/>
            <person name="Jensen C."/>
            <person name="Gillespie R.G."/>
            <person name="Hoff K.J."/>
            <person name="Prost S."/>
        </authorList>
    </citation>
    <scope>NUCLEOTIDE SEQUENCE</scope>
</reference>
<evidence type="ECO:0000256" key="1">
    <source>
        <dbReference type="SAM" id="MobiDB-lite"/>
    </source>
</evidence>
<proteinExistence type="predicted"/>
<name>A0A8T0EYA8_ARGBR</name>
<evidence type="ECO:0000313" key="2">
    <source>
        <dbReference type="EMBL" id="KAF8783343.1"/>
    </source>
</evidence>
<protein>
    <submittedName>
        <fullName evidence="2">Uncharacterized protein</fullName>
    </submittedName>
</protein>
<accession>A0A8T0EYA8</accession>
<keyword evidence="3" id="KW-1185">Reference proteome</keyword>
<dbReference type="EMBL" id="JABXBU010001863">
    <property type="protein sequence ID" value="KAF8783343.1"/>
    <property type="molecule type" value="Genomic_DNA"/>
</dbReference>
<reference evidence="2" key="2">
    <citation type="submission" date="2020-06" db="EMBL/GenBank/DDBJ databases">
        <authorList>
            <person name="Sheffer M."/>
        </authorList>
    </citation>
    <scope>NUCLEOTIDE SEQUENCE</scope>
</reference>
<sequence length="91" mass="10533">MRRDKVRNLVTLTKEMSRQDATKESPSAPPKEFGAQTLIQMLGLKFQMPESVEVKSERSHWHQLAGLTGLISPREKKFLAYRIKKSYVEED</sequence>
<organism evidence="2 3">
    <name type="scientific">Argiope bruennichi</name>
    <name type="common">Wasp spider</name>
    <name type="synonym">Aranea bruennichi</name>
    <dbReference type="NCBI Taxonomy" id="94029"/>
    <lineage>
        <taxon>Eukaryota</taxon>
        <taxon>Metazoa</taxon>
        <taxon>Ecdysozoa</taxon>
        <taxon>Arthropoda</taxon>
        <taxon>Chelicerata</taxon>
        <taxon>Arachnida</taxon>
        <taxon>Araneae</taxon>
        <taxon>Araneomorphae</taxon>
        <taxon>Entelegynae</taxon>
        <taxon>Araneoidea</taxon>
        <taxon>Araneidae</taxon>
        <taxon>Argiope</taxon>
    </lineage>
</organism>
<comment type="caution">
    <text evidence="2">The sequence shown here is derived from an EMBL/GenBank/DDBJ whole genome shotgun (WGS) entry which is preliminary data.</text>
</comment>
<dbReference type="Proteomes" id="UP000807504">
    <property type="component" value="Unassembled WGS sequence"/>
</dbReference>
<evidence type="ECO:0000313" key="3">
    <source>
        <dbReference type="Proteomes" id="UP000807504"/>
    </source>
</evidence>
<dbReference type="AlphaFoldDB" id="A0A8T0EYA8"/>
<gene>
    <name evidence="2" type="ORF">HNY73_013517</name>
</gene>
<feature type="region of interest" description="Disordered" evidence="1">
    <location>
        <begin position="12"/>
        <end position="31"/>
    </location>
</feature>